<dbReference type="OrthoDB" id="18109at2759"/>
<sequence>MPDYWEKRIATTSPDGFAAILLDPTGRDRRTWAALQQLLQTDPEKLKLRRGTTHDRLELTCAWRLENPALWEKYMSGVQGVMNDMKRIRQGRVASAGGAPPLTCGVADTLPGDLRVDVNEAFLMHGTNAGVLFNILSTGLNERFASTKAAYGEGSYLAEDAGKNDQYTRVDLQYDGDSELHQRLYAHGWHPGKVFYILVCRVALGHHVRYREFIVFHSEYIYPEYLLAYQRYEGGRGPMA</sequence>
<name>A0A0M0JCR0_9EUKA</name>
<dbReference type="Gene3D" id="3.90.228.10">
    <property type="match status" value="1"/>
</dbReference>
<dbReference type="PANTHER" id="PTHR45740">
    <property type="entry name" value="POLY [ADP-RIBOSE] POLYMERASE"/>
    <property type="match status" value="1"/>
</dbReference>
<dbReference type="Proteomes" id="UP000037460">
    <property type="component" value="Unassembled WGS sequence"/>
</dbReference>
<keyword evidence="3" id="KW-1185">Reference proteome</keyword>
<dbReference type="SUPFAM" id="SSF56399">
    <property type="entry name" value="ADP-ribosylation"/>
    <property type="match status" value="1"/>
</dbReference>
<dbReference type="Pfam" id="PF00644">
    <property type="entry name" value="PARP"/>
    <property type="match status" value="1"/>
</dbReference>
<evidence type="ECO:0000259" key="1">
    <source>
        <dbReference type="Pfam" id="PF00644"/>
    </source>
</evidence>
<dbReference type="InterPro" id="IPR051712">
    <property type="entry name" value="ARTD-AVP"/>
</dbReference>
<accession>A0A0M0JCR0</accession>
<comment type="caution">
    <text evidence="2">The sequence shown here is derived from an EMBL/GenBank/DDBJ whole genome shotgun (WGS) entry which is preliminary data.</text>
</comment>
<gene>
    <name evidence="2" type="ORF">Ctob_006087</name>
</gene>
<feature type="domain" description="PARP catalytic" evidence="1">
    <location>
        <begin position="50"/>
        <end position="206"/>
    </location>
</feature>
<reference evidence="3" key="1">
    <citation type="journal article" date="2015" name="PLoS Genet.">
        <title>Genome Sequence and Transcriptome Analyses of Chrysochromulina tobin: Metabolic Tools for Enhanced Algal Fitness in the Prominent Order Prymnesiales (Haptophyceae).</title>
        <authorList>
            <person name="Hovde B.T."/>
            <person name="Deodato C.R."/>
            <person name="Hunsperger H.M."/>
            <person name="Ryken S.A."/>
            <person name="Yost W."/>
            <person name="Jha R.K."/>
            <person name="Patterson J."/>
            <person name="Monnat R.J. Jr."/>
            <person name="Barlow S.B."/>
            <person name="Starkenburg S.R."/>
            <person name="Cattolico R.A."/>
        </authorList>
    </citation>
    <scope>NUCLEOTIDE SEQUENCE</scope>
    <source>
        <strain evidence="3">CCMP291</strain>
    </source>
</reference>
<proteinExistence type="predicted"/>
<protein>
    <submittedName>
        <fullName evidence="2">Tccd-inducible-parp-like domain-containing protein</fullName>
    </submittedName>
</protein>
<dbReference type="PANTHER" id="PTHR45740:SF2">
    <property type="entry name" value="POLY [ADP-RIBOSE] POLYMERASE"/>
    <property type="match status" value="1"/>
</dbReference>
<dbReference type="GO" id="GO:1990404">
    <property type="term" value="F:NAD+-protein mono-ADP-ribosyltransferase activity"/>
    <property type="evidence" value="ECO:0007669"/>
    <property type="project" value="TreeGrafter"/>
</dbReference>
<evidence type="ECO:0000313" key="3">
    <source>
        <dbReference type="Proteomes" id="UP000037460"/>
    </source>
</evidence>
<dbReference type="InterPro" id="IPR012317">
    <property type="entry name" value="Poly(ADP-ribose)pol_cat_dom"/>
</dbReference>
<dbReference type="EMBL" id="JWZX01003110">
    <property type="protein sequence ID" value="KOO24270.1"/>
    <property type="molecule type" value="Genomic_DNA"/>
</dbReference>
<dbReference type="GO" id="GO:0003950">
    <property type="term" value="F:NAD+ poly-ADP-ribosyltransferase activity"/>
    <property type="evidence" value="ECO:0007669"/>
    <property type="project" value="InterPro"/>
</dbReference>
<dbReference type="GO" id="GO:0005634">
    <property type="term" value="C:nucleus"/>
    <property type="evidence" value="ECO:0007669"/>
    <property type="project" value="TreeGrafter"/>
</dbReference>
<organism evidence="2 3">
    <name type="scientific">Chrysochromulina tobinii</name>
    <dbReference type="NCBI Taxonomy" id="1460289"/>
    <lineage>
        <taxon>Eukaryota</taxon>
        <taxon>Haptista</taxon>
        <taxon>Haptophyta</taxon>
        <taxon>Prymnesiophyceae</taxon>
        <taxon>Prymnesiales</taxon>
        <taxon>Chrysochromulinaceae</taxon>
        <taxon>Chrysochromulina</taxon>
    </lineage>
</organism>
<dbReference type="AlphaFoldDB" id="A0A0M0JCR0"/>
<evidence type="ECO:0000313" key="2">
    <source>
        <dbReference type="EMBL" id="KOO24270.1"/>
    </source>
</evidence>